<organism evidence="2">
    <name type="scientific">Granulicella tundricola (strain ATCC BAA-1859 / DSM 23138 / MP5ACTX9)</name>
    <dbReference type="NCBI Taxonomy" id="1198114"/>
    <lineage>
        <taxon>Bacteria</taxon>
        <taxon>Pseudomonadati</taxon>
        <taxon>Acidobacteriota</taxon>
        <taxon>Terriglobia</taxon>
        <taxon>Terriglobales</taxon>
        <taxon>Acidobacteriaceae</taxon>
        <taxon>Granulicella</taxon>
    </lineage>
</organism>
<dbReference type="EMBL" id="CP002480">
    <property type="protein sequence ID" value="ADW70197.1"/>
    <property type="molecule type" value="Genomic_DNA"/>
</dbReference>
<dbReference type="RefSeq" id="WP_013581509.1">
    <property type="nucleotide sequence ID" value="NC_015064.1"/>
</dbReference>
<name>E8X1G2_GRATM</name>
<dbReference type="HOGENOM" id="CLU_2806443_0_0_0"/>
<reference evidence="2" key="1">
    <citation type="submission" date="2011-01" db="EMBL/GenBank/DDBJ databases">
        <title>Complete sequence of chromosome of Acidobacterium sp. MP5ACTX9.</title>
        <authorList>
            <consortium name="US DOE Joint Genome Institute"/>
            <person name="Lucas S."/>
            <person name="Copeland A."/>
            <person name="Lapidus A."/>
            <person name="Cheng J.-F."/>
            <person name="Goodwin L."/>
            <person name="Pitluck S."/>
            <person name="Teshima H."/>
            <person name="Detter J.C."/>
            <person name="Han C."/>
            <person name="Tapia R."/>
            <person name="Land M."/>
            <person name="Hauser L."/>
            <person name="Kyrpides N."/>
            <person name="Ivanova N."/>
            <person name="Ovchinnikova G."/>
            <person name="Pagani I."/>
            <person name="Rawat S.R."/>
            <person name="Mannisto M."/>
            <person name="Haggblom M.M."/>
            <person name="Woyke T."/>
        </authorList>
    </citation>
    <scope>NUCLEOTIDE SEQUENCE [LARGE SCALE GENOMIC DNA]</scope>
    <source>
        <strain evidence="2">MP5ACTX9</strain>
    </source>
</reference>
<keyword evidence="2" id="KW-1185">Reference proteome</keyword>
<accession>E8X1G2</accession>
<proteinExistence type="predicted"/>
<dbReference type="Proteomes" id="UP000000343">
    <property type="component" value="Chromosome"/>
</dbReference>
<gene>
    <name evidence="1" type="ordered locus">AciX9_3186</name>
</gene>
<protein>
    <submittedName>
        <fullName evidence="1">Uncharacterized protein</fullName>
    </submittedName>
</protein>
<sequence>MKLARSYQLLAVGIAVCLGGTLFVGMGGASSLARAGEASLEFVGNLIESGHELALSERLDPTYPHCF</sequence>
<evidence type="ECO:0000313" key="2">
    <source>
        <dbReference type="Proteomes" id="UP000000343"/>
    </source>
</evidence>
<evidence type="ECO:0000313" key="1">
    <source>
        <dbReference type="EMBL" id="ADW70197.1"/>
    </source>
</evidence>
<dbReference type="STRING" id="1198114.AciX9_3186"/>
<dbReference type="OrthoDB" id="9853016at2"/>
<dbReference type="PaxDb" id="1198114-AciX9_3186"/>
<dbReference type="AlphaFoldDB" id="E8X1G2"/>
<dbReference type="KEGG" id="acm:AciX9_3186"/>